<sequence length="135" mass="15817">MWRDRYKNFQAICLQHKEDILNAAIHSWTGIDLSKEEQEIIRQYLLQRNVGIDFLNQKLAPILSKNGFIVKFASIYVHQKPQVTRLSNVRFNKCELGDLLVIFILFDISKKPIINSAFIAQAKKHFKIDNLCQKE</sequence>
<protein>
    <submittedName>
        <fullName evidence="1">Uncharacterized protein</fullName>
    </submittedName>
</protein>
<name>A0A1I4UHQ5_9BACT</name>
<proteinExistence type="predicted"/>
<evidence type="ECO:0000313" key="1">
    <source>
        <dbReference type="EMBL" id="SFM88445.1"/>
    </source>
</evidence>
<dbReference type="RefSeq" id="WP_093395165.1">
    <property type="nucleotide sequence ID" value="NZ_FOUU01000006.1"/>
</dbReference>
<evidence type="ECO:0000313" key="2">
    <source>
        <dbReference type="Proteomes" id="UP000199611"/>
    </source>
</evidence>
<gene>
    <name evidence="1" type="ORF">SAMN05660836_01802</name>
</gene>
<dbReference type="AlphaFoldDB" id="A0A1I4UHQ5"/>
<dbReference type="Proteomes" id="UP000199611">
    <property type="component" value="Unassembled WGS sequence"/>
</dbReference>
<keyword evidence="2" id="KW-1185">Reference proteome</keyword>
<dbReference type="OrthoDB" id="9932470at2"/>
<accession>A0A1I4UHQ5</accession>
<dbReference type="EMBL" id="FOUU01000006">
    <property type="protein sequence ID" value="SFM88445.1"/>
    <property type="molecule type" value="Genomic_DNA"/>
</dbReference>
<organism evidence="1 2">
    <name type="scientific">Thermodesulforhabdus norvegica</name>
    <dbReference type="NCBI Taxonomy" id="39841"/>
    <lineage>
        <taxon>Bacteria</taxon>
        <taxon>Pseudomonadati</taxon>
        <taxon>Thermodesulfobacteriota</taxon>
        <taxon>Syntrophobacteria</taxon>
        <taxon>Syntrophobacterales</taxon>
        <taxon>Thermodesulforhabdaceae</taxon>
        <taxon>Thermodesulforhabdus</taxon>
    </lineage>
</organism>
<reference evidence="1 2" key="1">
    <citation type="submission" date="2016-10" db="EMBL/GenBank/DDBJ databases">
        <authorList>
            <person name="de Groot N.N."/>
        </authorList>
    </citation>
    <scope>NUCLEOTIDE SEQUENCE [LARGE SCALE GENOMIC DNA]</scope>
    <source>
        <strain evidence="1 2">DSM 9990</strain>
    </source>
</reference>